<dbReference type="Gene3D" id="2.60.40.10">
    <property type="entry name" value="Immunoglobulins"/>
    <property type="match status" value="23"/>
</dbReference>
<dbReference type="Proteomes" id="UP000001982">
    <property type="component" value="Chromosome"/>
</dbReference>
<dbReference type="Pfam" id="PF00353">
    <property type="entry name" value="HemolysinCabind"/>
    <property type="match status" value="2"/>
</dbReference>
<dbReference type="Pfam" id="PF17803">
    <property type="entry name" value="Cadherin_4"/>
    <property type="match status" value="23"/>
</dbReference>
<dbReference type="Pfam" id="PF00092">
    <property type="entry name" value="VWA"/>
    <property type="match status" value="1"/>
</dbReference>
<dbReference type="InterPro" id="IPR010221">
    <property type="entry name" value="VCBS_dom"/>
</dbReference>
<dbReference type="NCBIfam" id="TIGR01965">
    <property type="entry name" value="VCBS_repeat"/>
    <property type="match status" value="24"/>
</dbReference>
<dbReference type="PRINTS" id="PR00313">
    <property type="entry name" value="CABNDNGRPT"/>
</dbReference>
<dbReference type="NCBIfam" id="NF012211">
    <property type="entry name" value="tand_rpt_95"/>
    <property type="match status" value="3"/>
</dbReference>
<feature type="domain" description="Cadherin" evidence="4">
    <location>
        <begin position="1690"/>
        <end position="1803"/>
    </location>
</feature>
<dbReference type="PROSITE" id="PS00330">
    <property type="entry name" value="HEMOLYSIN_CALCIUM"/>
    <property type="match status" value="3"/>
</dbReference>
<keyword evidence="1" id="KW-0106">Calcium</keyword>
<dbReference type="SMART" id="SM00112">
    <property type="entry name" value="CA"/>
    <property type="match status" value="18"/>
</dbReference>
<dbReference type="GO" id="GO:0016020">
    <property type="term" value="C:membrane"/>
    <property type="evidence" value="ECO:0007669"/>
    <property type="project" value="InterPro"/>
</dbReference>
<proteinExistence type="predicted"/>
<dbReference type="InterPro" id="IPR011049">
    <property type="entry name" value="Serralysin-like_metalloprot_C"/>
</dbReference>
<dbReference type="PROSITE" id="PS50268">
    <property type="entry name" value="CADHERIN_2"/>
    <property type="match status" value="18"/>
</dbReference>
<feature type="domain" description="Cadherin" evidence="4">
    <location>
        <begin position="3007"/>
        <end position="3103"/>
    </location>
</feature>
<feature type="domain" description="Cadherin" evidence="4">
    <location>
        <begin position="2535"/>
        <end position="2631"/>
    </location>
</feature>
<dbReference type="HOGENOM" id="CLU_223692_0_0_6"/>
<dbReference type="InterPro" id="IPR018511">
    <property type="entry name" value="Hemolysin-typ_Ca-bd_CS"/>
</dbReference>
<organism evidence="5 6">
    <name type="scientific">Shewanella denitrificans (strain OS217 / ATCC BAA-1090 / DSM 15013)</name>
    <dbReference type="NCBI Taxonomy" id="318161"/>
    <lineage>
        <taxon>Bacteria</taxon>
        <taxon>Pseudomonadati</taxon>
        <taxon>Pseudomonadota</taxon>
        <taxon>Gammaproteobacteria</taxon>
        <taxon>Alteromonadales</taxon>
        <taxon>Shewanellaceae</taxon>
        <taxon>Shewanella</taxon>
    </lineage>
</organism>
<dbReference type="eggNOG" id="COG2304">
    <property type="taxonomic scope" value="Bacteria"/>
</dbReference>
<accession>Q12S97</accession>
<evidence type="ECO:0000313" key="6">
    <source>
        <dbReference type="Proteomes" id="UP000001982"/>
    </source>
</evidence>
<dbReference type="InterPro" id="IPR041339">
    <property type="entry name" value="Ig-like_bac"/>
</dbReference>
<evidence type="ECO:0000313" key="5">
    <source>
        <dbReference type="EMBL" id="ABE53679.1"/>
    </source>
</evidence>
<dbReference type="InterPro" id="IPR019960">
    <property type="entry name" value="T1SS_VCA0849"/>
</dbReference>
<feature type="compositionally biased region" description="Polar residues" evidence="2">
    <location>
        <begin position="108"/>
        <end position="119"/>
    </location>
</feature>
<feature type="domain" description="Cadherin" evidence="4">
    <location>
        <begin position="1591"/>
        <end position="1687"/>
    </location>
</feature>
<dbReference type="InterPro" id="IPR013783">
    <property type="entry name" value="Ig-like_fold"/>
</dbReference>
<dbReference type="SMART" id="SM00327">
    <property type="entry name" value="VWA"/>
    <property type="match status" value="1"/>
</dbReference>
<dbReference type="EMBL" id="CP000302">
    <property type="protein sequence ID" value="ABE53679.1"/>
    <property type="molecule type" value="Genomic_DNA"/>
</dbReference>
<name>Q12S97_SHEDO</name>
<dbReference type="Pfam" id="PF18200">
    <property type="entry name" value="Big_11"/>
    <property type="match status" value="3"/>
</dbReference>
<feature type="domain" description="Cadherin" evidence="4">
    <location>
        <begin position="2162"/>
        <end position="2275"/>
    </location>
</feature>
<dbReference type="SUPFAM" id="SSF51120">
    <property type="entry name" value="beta-Roll"/>
    <property type="match status" value="1"/>
</dbReference>
<protein>
    <recommendedName>
        <fullName evidence="7">VCBS</fullName>
    </recommendedName>
</protein>
<reference evidence="5 6" key="1">
    <citation type="submission" date="2006-03" db="EMBL/GenBank/DDBJ databases">
        <title>Complete sequence of Shewanella denitrificans OS217.</title>
        <authorList>
            <consortium name="US DOE Joint Genome Institute"/>
            <person name="Copeland A."/>
            <person name="Lucas S."/>
            <person name="Lapidus A."/>
            <person name="Barry K."/>
            <person name="Detter J.C."/>
            <person name="Glavina del Rio T."/>
            <person name="Hammon N."/>
            <person name="Israni S."/>
            <person name="Dalin E."/>
            <person name="Tice H."/>
            <person name="Pitluck S."/>
            <person name="Brettin T."/>
            <person name="Bruce D."/>
            <person name="Han C."/>
            <person name="Tapia R."/>
            <person name="Gilna P."/>
            <person name="Kiss H."/>
            <person name="Schmutz J."/>
            <person name="Larimer F."/>
            <person name="Land M."/>
            <person name="Hauser L."/>
            <person name="Kyrpides N."/>
            <person name="Lykidis A."/>
            <person name="Richardson P."/>
        </authorList>
    </citation>
    <scope>NUCLEOTIDE SEQUENCE [LARGE SCALE GENOMIC DNA]</scope>
    <source>
        <strain evidence="6">OS217 / ATCC BAA-1090 / DSM 15013</strain>
    </source>
</reference>
<dbReference type="STRING" id="318161.Sden_0384"/>
<evidence type="ECO:0000256" key="1">
    <source>
        <dbReference type="ARBA" id="ARBA00022837"/>
    </source>
</evidence>
<dbReference type="InterPro" id="IPR001343">
    <property type="entry name" value="Hemolysn_Ca-bd"/>
</dbReference>
<dbReference type="NCBIfam" id="TIGR03661">
    <property type="entry name" value="T1SS_VCA0849"/>
    <property type="match status" value="1"/>
</dbReference>
<feature type="domain" description="VWFA" evidence="3">
    <location>
        <begin position="3851"/>
        <end position="4052"/>
    </location>
</feature>
<dbReference type="eggNOG" id="COG2931">
    <property type="taxonomic scope" value="Bacteria"/>
</dbReference>
<evidence type="ECO:0000256" key="2">
    <source>
        <dbReference type="SAM" id="MobiDB-lite"/>
    </source>
</evidence>
<feature type="domain" description="Cadherin" evidence="4">
    <location>
        <begin position="2063"/>
        <end position="2159"/>
    </location>
</feature>
<dbReference type="GO" id="GO:0007156">
    <property type="term" value="P:homophilic cell adhesion via plasma membrane adhesion molecules"/>
    <property type="evidence" value="ECO:0007669"/>
    <property type="project" value="InterPro"/>
</dbReference>
<dbReference type="GO" id="GO:0005509">
    <property type="term" value="F:calcium ion binding"/>
    <property type="evidence" value="ECO:0007669"/>
    <property type="project" value="InterPro"/>
</dbReference>
<feature type="domain" description="Cadherin" evidence="4">
    <location>
        <begin position="2398"/>
        <end position="2511"/>
    </location>
</feature>
<dbReference type="Gene3D" id="3.40.50.410">
    <property type="entry name" value="von Willebrand factor, type A domain"/>
    <property type="match status" value="1"/>
</dbReference>
<feature type="domain" description="Cadherin" evidence="4">
    <location>
        <begin position="2299"/>
        <end position="2395"/>
    </location>
</feature>
<feature type="domain" description="Cadherin" evidence="4">
    <location>
        <begin position="1355"/>
        <end position="1451"/>
    </location>
</feature>
<evidence type="ECO:0000259" key="4">
    <source>
        <dbReference type="PROSITE" id="PS50268"/>
    </source>
</evidence>
<feature type="domain" description="Cadherin" evidence="4">
    <location>
        <begin position="2771"/>
        <end position="2867"/>
    </location>
</feature>
<sequence length="4285" mass="437324">MGACMGSVTTTKNGVLSTAEGNVTLTVNNETRNVQAGETIPAGATLFFADNLPYVITYSDGSTETNAADFFADTDNDDPAALAEIQALQDLIASGEDPTEDLPETAAGTPTGNQGNSGFVSVGRSGDETLAASGFDTTGFTAAPAATPSDDFIDTNDSPSVLANDSNTINEDGVATGNVLLNDSDTDTVLTVTSFEVGGTSFPAGTSVTLEGGVLVLNADGSYTFTPNENWNGSVPVITYTTNTGSTATLTITVTPVDDPSVLDNDTNTIAEDTVASGNVLDNDSDLDNTLTVTSFEVDGTSYTAGTSVTLEGGVLVLNADGSYTFTPNENWNGSVPVITYTTNTGSTATLTITVTPVDDSSLLINDTNTIAEDTVASGNVLDNDSDLDNTLTVTSFEVDGTSYTAGTSVTLEGGVLVLNADGSYTFTPNENWNGSVPVVTYTTNTGSTATLTIEVTPVDDPAAFAGDDIGAVTEDASNPTLVDTGTLTINDADTGQSVFQVGNGTPSVGALGSLTIDAAGNWTYNVANADVQYLAEGETKVETFVVLSADGTEHTITITITGTNDIPVIAGDDIGAVTEDASNPTLVDTGTLTINDADTGQSVFQVGNGTPSVGALGSLTIDAAGNWTYNVANADVQYLAEGETKVETFVVLSTDGTEHTITITITGTNDIPVIAGDDIGAVTEDASNPTLVDTGTLTINDADTGQSVFQVGNGTPSVDALGSLTIDAAGNWTYNVANADVQYLAEGETKVETFVVLSADGTEHTITITITGTNDIPVIAGDDIGAVTEDASNPTLVDTGTLTINDADTGQSVFQVGNGTPSVGALGSLTIDAAGNWTYNVANADVQYLAEGETKVETFVVLSADGTEHTITITITGTNDIPVIAGDDIGAVTEDASNPTLVDTGTLTINDADTGQSVFQVGNGTPSVGALGSLTIDAAGNWTYNVANADVQYLAEGETKVETFVVLSTDGTEHTITITITGTNDIPVIAGDDIGAVTEDASNPTLVDTGTLTINDADTGQSVFQVGNGTPSVDALGSLTIDAAGNWTYNVANADVQYLAEGETKVETFVVLSADGTEHTITITITGTNDTPVIGEDSQASGTVIEAGNLDNGTNVVGTPTATGLLVATDVDAGAALTWSVQGTADSTYGAFSVDPVSGQWTYSLDNAASVTQALAEGQSAVLTFTVRVTDEHGAYAEQLVTITITGTNDSPVITNDVSQLAGSVVEASASDSGTPTATGQLSATDVDANATQAWSVQGTADTTYGTFSVDPASGQWTYTLDNGLPATQALAQGQTETLTFVVRVTDDKGAYVDQTVTLTITGTNDTPVIGEDSQASGTVIEAGNLDNGTNVVGTPTATGLLVATDVDAGAALTWSVQGTADSTYGAFSVDPVSGQWTYSLDNAASVTQALAEGQSAVLTFTVRVTDEHGAYAEQLVTITITGTNDSPVITNDVSQLAGSVVEASASDSGTPTATGQLSATDVDANATQAWSVQGAADTTYGTFSVDPASGQWTYTLDNGLPATQALAQGQTETLTFVVRVTDDKGAYVDQTVTLTITGTNDTPVIGEDSQASGTVIEAGNLDNGTNVVGTPTATGLLVATDVDAGAALTWSVQGTADSTYGAFSVDPVSGQWTYSLDNAASVTQALAEGQSAVLTFTVRVTDEHGAYAEQLVTITITGTNDSPVITNDVSQLAGSVVEASASDSGTPTATGQLSATDVDANATQAWSVQGAADTTYGTFSVDPASGQWTYTLDNGLPATQALAQGQTETLTFVVRVTDDKGAYVDQTVTLTITGTNDTPVIGEDSQASGTVIEAGNLDNGTNVVGTPTATGLLVATDVDAGAALTWSVQGTADSTYGAFSVDPVSGQWTYSLDNAASVTQALAEGQSAVLTFTVRVTDEHGAYAEQLVTITITGTNDSPVITNDVSQLAGSVVEASASDSGTPTATGQLSATDVDANATQAWSVQGTADTTYGTFSVDPASGQWTYTLDNGLPATQALAQGQTETLTFVVRVTDDKGAYVDQTVTLTITGTNDTPVIGEDSQASGTVIEAGNLDNGTNVVGTPTATGLLVATDVDAGAALTWSVQGTADSTYGAFSVDPVSGQWTYSLDNAASVTQALAEGQSAVLTFTVRVTDEHGAYAEQLVTITITGTNDSPVITNDVSQLAGSVVEASASDSGTPTATGQLSATDVDANATQAWSVQGTADTTYGTFSVDPASGQWTYTLDNGLPATQALAQGQTETLTFVVRVTDDKGAYVDQTVTLTITGTNDTPVIGEDSQASGTVIEAGNLDNGTNVVGTPTATGLLVATDVDAGAALTWSVQGTADSTYGAFSVDPVSGQWTYSLDNAASVTQALAEGQSAVLTFTVRVTDEHGAYAEQLVTITITGTNDSPVITNDVSQLAGSVVEASASDSGTPTATGQLSATDVDANATQAWSVQGTADTTYGTFSVDPASGQWTYTLDNGLPATQALAQGQTETLTFVVRVTDDKGAYVDQTVTLTITGTNDTPVIGEDSQASGTVIEAGNLDNGTNVVGTPTATGLLVATDVDAGAALTWSVQGTADSAYGAFSVDPVSGQWTYSLDNAASVTQALAEGQSAVLTFTVRVTDEHGAYAEQLVTITITGTNDSPVITNDVSQLAGSVVEASASDSGTPTATGQLSATDVDANATQAWSVQGTADTTYGTFSVDPASGQWTYTLDNGLPATQALAQGQTETLTFVVRVTDDKGAYVDQTVTLTITGTNDTPVIGEDSQASGTVIEAGNLDNGTNVVGTPTATGLLVATDVDAGAALTWSVQGTADSAYGAFSVDPVSGQWTYSLDNAASVTQALAEGQSAVLTFTVRVTDEHGAYAEQLVTITITGTNDSPVITNDVSQLAGSVVEASASDSGTPTATGQLSATDVDANATQAWSVQGTADTTYGTFSVDPASGQWTYTLDNGLPATQALAQGQTETLTFVVRVTDDKGAYVDQTVTLTITGTNDTPVIGEDSQASGTVIEAGNLDNGTNVVGTPTATGLLVATDVDAGAALTWSVQGTADSAYGAFSVDPVSGQWTYSLDNAASVTQALAEGQSAVLTFTVRVTDEHGAYAEQLVTITITGTNDSPVITNDVSQLAGSVVEASASDSGTPTATGQLSATDVDANATQAWSVQGTADTTYGTFSVDPASGQWTYTLDNGLPATQALAQGQTETLTFVVRVTDDKGAYVDQTVTLTITGTNDTPVIVSATNATVSEEGLINGLVDNQGNTDSTNATVVSGTINIQDADGDALTVSLSGPAGFTSGGDAIAWIWNASSHTLTGYTGTLNSASYSEVMTIALTPPPAGSSGNWGYTLTLLDVLDHPITTEEDILTLALGVNVSDGTNSTTGTLTIVVEDDAPVLLESTAVNVTTIDIPDSLVGKFNLTNKIGNHNSLDFDGFTITAKGFTSATNSALINSQINGSESGIGVKSAGAPYHNLENEVDFRKFSDGSSASEEVIVKLDADTIAYGVKIEFAKIYGGELESGVVEFWRDGQLVSIQTFNSDASSGNYAKNFEVLAGGFDTMIIRATDNGKPASHPDNSDMTIKSIEFIGTAAPIAIAYATGTLAQEWGADGKGAFEFMGSNESGLTTADGQAITMTLVGNTLVGRTDAGDLVFKVEFTPSTGQWDFFQYEEMLTPVGDNDIDFRVRATDGDGDGVISTFAVKPLLDTVPPTAPSVLILDDVNNNGILTNAEINDDGVQIQVNVDHADLAIGGHVTLNINNAGTPETLQLKLNSSGELVNLDGTPPANTSFSYSNGVITWTESTPDSGQSITVDATQTDLSNNTSISATDTAEVRMTYEYASGTHGDNTIVGTESNDIIVSDQTGIQVVDGQNYNIAFIVDTSGSVGTSALNTMKTQLTSVFNTLKASAIGVHSGVVKILLVDFDTGLKFAVSVNLAEANALSTLTTALGTMSSGGNTNYKAGFDAATSWFTNGSASTNHGTNLTYFITDGQPNTDANKAPAAFASLNAKSTVEAIGIGNGINYTTLAAYDTDHTPVTGVNANQLAAVILGTENQLLQGDDTVDGGIGNDIIFGDLAKFAGIAGQGFPALKEYVALHTGQNVNDVDIKAVHAYITNHIHEFNLANVNDGNDTLRGGSGNDILFGQGGNDLLIGGNGDDTLIGGLGDDTLTGGDGRDTFVWSAGETGIDHITDFNINQDKLDLSDLLIGEETGNLSDYLSFSFSGGNTTITIDADGTGAGTANQFIVLDGVDLSVQYGSANTGDIINGLLGTNGNGALIVDTLASTVNSSSEQLMRHFDEYSKNDGSLLP</sequence>
<dbReference type="KEGG" id="sdn:Sden_0384"/>
<feature type="domain" description="Cadherin" evidence="4">
    <location>
        <begin position="1827"/>
        <end position="1923"/>
    </location>
</feature>
<feature type="domain" description="Cadherin" evidence="4">
    <location>
        <begin position="1218"/>
        <end position="1331"/>
    </location>
</feature>
<dbReference type="InterPro" id="IPR036465">
    <property type="entry name" value="vWFA_dom_sf"/>
</dbReference>
<feature type="domain" description="Cadherin" evidence="4">
    <location>
        <begin position="2634"/>
        <end position="2747"/>
    </location>
</feature>
<feature type="domain" description="Cadherin" evidence="4">
    <location>
        <begin position="1926"/>
        <end position="2039"/>
    </location>
</feature>
<evidence type="ECO:0000259" key="3">
    <source>
        <dbReference type="PROSITE" id="PS50234"/>
    </source>
</evidence>
<feature type="domain" description="Cadherin" evidence="4">
    <location>
        <begin position="3106"/>
        <end position="3219"/>
    </location>
</feature>
<evidence type="ECO:0008006" key="7">
    <source>
        <dbReference type="Google" id="ProtNLM"/>
    </source>
</evidence>
<dbReference type="InterPro" id="IPR002126">
    <property type="entry name" value="Cadherin-like_dom"/>
</dbReference>
<dbReference type="PROSITE" id="PS50234">
    <property type="entry name" value="VWFA"/>
    <property type="match status" value="1"/>
</dbReference>
<dbReference type="InterPro" id="IPR040853">
    <property type="entry name" value="RapA2_cadherin-like"/>
</dbReference>
<feature type="domain" description="Cadherin" evidence="4">
    <location>
        <begin position="1454"/>
        <end position="1567"/>
    </location>
</feature>
<feature type="region of interest" description="Disordered" evidence="2">
    <location>
        <begin position="96"/>
        <end position="123"/>
    </location>
</feature>
<gene>
    <name evidence="5" type="ordered locus">Sden_0384</name>
</gene>
<dbReference type="CDD" id="cd00198">
    <property type="entry name" value="vWFA"/>
    <property type="match status" value="1"/>
</dbReference>
<dbReference type="SUPFAM" id="SSF53300">
    <property type="entry name" value="vWA-like"/>
    <property type="match status" value="1"/>
</dbReference>
<feature type="domain" description="Cadherin" evidence="4">
    <location>
        <begin position="1119"/>
        <end position="1215"/>
    </location>
</feature>
<dbReference type="InterPro" id="IPR002035">
    <property type="entry name" value="VWF_A"/>
</dbReference>
<feature type="domain" description="Cadherin" evidence="4">
    <location>
        <begin position="2870"/>
        <end position="2983"/>
    </location>
</feature>
<dbReference type="Gene3D" id="2.60.40.1200">
    <property type="match status" value="3"/>
</dbReference>
<keyword evidence="6" id="KW-1185">Reference proteome</keyword>